<dbReference type="AlphaFoldDB" id="A0A6A6WEX1"/>
<evidence type="ECO:0000313" key="3">
    <source>
        <dbReference type="Proteomes" id="UP000799437"/>
    </source>
</evidence>
<gene>
    <name evidence="2" type="ORF">EJ05DRAFT_305774</name>
</gene>
<keyword evidence="3" id="KW-1185">Reference proteome</keyword>
<dbReference type="GeneID" id="54481696"/>
<sequence length="122" mass="13175">MGGRGEGSPPRDAPEPTRTPQNPPKSIITSSQLICPSQRPPSLNCCHCPPIDPILPSNPAAASPALPCLFTPPPPLKRLERERERDQAGLLDAHETSIQLFHFTAQPLTARNLLASHKVTAH</sequence>
<name>A0A6A6WEX1_9PEZI</name>
<protein>
    <submittedName>
        <fullName evidence="2">Uncharacterized protein</fullName>
    </submittedName>
</protein>
<dbReference type="Proteomes" id="UP000799437">
    <property type="component" value="Unassembled WGS sequence"/>
</dbReference>
<evidence type="ECO:0000313" key="2">
    <source>
        <dbReference type="EMBL" id="KAF2759661.1"/>
    </source>
</evidence>
<feature type="region of interest" description="Disordered" evidence="1">
    <location>
        <begin position="1"/>
        <end position="28"/>
    </location>
</feature>
<reference evidence="2" key="1">
    <citation type="journal article" date="2020" name="Stud. Mycol.">
        <title>101 Dothideomycetes genomes: a test case for predicting lifestyles and emergence of pathogens.</title>
        <authorList>
            <person name="Haridas S."/>
            <person name="Albert R."/>
            <person name="Binder M."/>
            <person name="Bloem J."/>
            <person name="Labutti K."/>
            <person name="Salamov A."/>
            <person name="Andreopoulos B."/>
            <person name="Baker S."/>
            <person name="Barry K."/>
            <person name="Bills G."/>
            <person name="Bluhm B."/>
            <person name="Cannon C."/>
            <person name="Castanera R."/>
            <person name="Culley D."/>
            <person name="Daum C."/>
            <person name="Ezra D."/>
            <person name="Gonzalez J."/>
            <person name="Henrissat B."/>
            <person name="Kuo A."/>
            <person name="Liang C."/>
            <person name="Lipzen A."/>
            <person name="Lutzoni F."/>
            <person name="Magnuson J."/>
            <person name="Mondo S."/>
            <person name="Nolan M."/>
            <person name="Ohm R."/>
            <person name="Pangilinan J."/>
            <person name="Park H.-J."/>
            <person name="Ramirez L."/>
            <person name="Alfaro M."/>
            <person name="Sun H."/>
            <person name="Tritt A."/>
            <person name="Yoshinaga Y."/>
            <person name="Zwiers L.-H."/>
            <person name="Turgeon B."/>
            <person name="Goodwin S."/>
            <person name="Spatafora J."/>
            <person name="Crous P."/>
            <person name="Grigoriev I."/>
        </authorList>
    </citation>
    <scope>NUCLEOTIDE SEQUENCE</scope>
    <source>
        <strain evidence="2">CBS 121739</strain>
    </source>
</reference>
<dbReference type="EMBL" id="ML996569">
    <property type="protein sequence ID" value="KAF2759661.1"/>
    <property type="molecule type" value="Genomic_DNA"/>
</dbReference>
<organism evidence="2 3">
    <name type="scientific">Pseudovirgaria hyperparasitica</name>
    <dbReference type="NCBI Taxonomy" id="470096"/>
    <lineage>
        <taxon>Eukaryota</taxon>
        <taxon>Fungi</taxon>
        <taxon>Dikarya</taxon>
        <taxon>Ascomycota</taxon>
        <taxon>Pezizomycotina</taxon>
        <taxon>Dothideomycetes</taxon>
        <taxon>Dothideomycetes incertae sedis</taxon>
        <taxon>Acrospermales</taxon>
        <taxon>Acrospermaceae</taxon>
        <taxon>Pseudovirgaria</taxon>
    </lineage>
</organism>
<evidence type="ECO:0000256" key="1">
    <source>
        <dbReference type="SAM" id="MobiDB-lite"/>
    </source>
</evidence>
<dbReference type="RefSeq" id="XP_033602112.1">
    <property type="nucleotide sequence ID" value="XM_033740642.1"/>
</dbReference>
<accession>A0A6A6WEX1</accession>
<proteinExistence type="predicted"/>